<dbReference type="Proteomes" id="UP000324897">
    <property type="component" value="Unassembled WGS sequence"/>
</dbReference>
<evidence type="ECO:0000313" key="2">
    <source>
        <dbReference type="Proteomes" id="UP000324897"/>
    </source>
</evidence>
<keyword evidence="2" id="KW-1185">Reference proteome</keyword>
<comment type="caution">
    <text evidence="1">The sequence shown here is derived from an EMBL/GenBank/DDBJ whole genome shotgun (WGS) entry which is preliminary data.</text>
</comment>
<name>A0A5J9VES7_9POAL</name>
<dbReference type="EMBL" id="RWGY01000009">
    <property type="protein sequence ID" value="TVU33874.1"/>
    <property type="molecule type" value="Genomic_DNA"/>
</dbReference>
<dbReference type="OrthoDB" id="672571at2759"/>
<dbReference type="PANTHER" id="PTHR36617">
    <property type="entry name" value="PROTEIN, PUTATIVE-RELATED"/>
    <property type="match status" value="1"/>
</dbReference>
<accession>A0A5J9VES7</accession>
<organism evidence="1 2">
    <name type="scientific">Eragrostis curvula</name>
    <name type="common">weeping love grass</name>
    <dbReference type="NCBI Taxonomy" id="38414"/>
    <lineage>
        <taxon>Eukaryota</taxon>
        <taxon>Viridiplantae</taxon>
        <taxon>Streptophyta</taxon>
        <taxon>Embryophyta</taxon>
        <taxon>Tracheophyta</taxon>
        <taxon>Spermatophyta</taxon>
        <taxon>Magnoliopsida</taxon>
        <taxon>Liliopsida</taxon>
        <taxon>Poales</taxon>
        <taxon>Poaceae</taxon>
        <taxon>PACMAD clade</taxon>
        <taxon>Chloridoideae</taxon>
        <taxon>Eragrostideae</taxon>
        <taxon>Eragrostidinae</taxon>
        <taxon>Eragrostis</taxon>
    </lineage>
</organism>
<protein>
    <recommendedName>
        <fullName evidence="3">Reverse transcriptase zinc-binding domain-containing protein</fullName>
    </recommendedName>
</protein>
<feature type="non-terminal residue" evidence="1">
    <location>
        <position position="1"/>
    </location>
</feature>
<dbReference type="PANTHER" id="PTHR36617:SF17">
    <property type="entry name" value="OS01G0114800 PROTEIN"/>
    <property type="match status" value="1"/>
</dbReference>
<dbReference type="AlphaFoldDB" id="A0A5J9VES7"/>
<reference evidence="1 2" key="1">
    <citation type="journal article" date="2019" name="Sci. Rep.">
        <title>A high-quality genome of Eragrostis curvula grass provides insights into Poaceae evolution and supports new strategies to enhance forage quality.</title>
        <authorList>
            <person name="Carballo J."/>
            <person name="Santos B.A.C.M."/>
            <person name="Zappacosta D."/>
            <person name="Garbus I."/>
            <person name="Selva J.P."/>
            <person name="Gallo C.A."/>
            <person name="Diaz A."/>
            <person name="Albertini E."/>
            <person name="Caccamo M."/>
            <person name="Echenique V."/>
        </authorList>
    </citation>
    <scope>NUCLEOTIDE SEQUENCE [LARGE SCALE GENOMIC DNA]</scope>
    <source>
        <strain evidence="2">cv. Victoria</strain>
        <tissue evidence="1">Leaf</tissue>
    </source>
</reference>
<evidence type="ECO:0000313" key="1">
    <source>
        <dbReference type="EMBL" id="TVU33874.1"/>
    </source>
</evidence>
<evidence type="ECO:0008006" key="3">
    <source>
        <dbReference type="Google" id="ProtNLM"/>
    </source>
</evidence>
<proteinExistence type="predicted"/>
<dbReference type="Gramene" id="TVU33874">
    <property type="protein sequence ID" value="TVU33874"/>
    <property type="gene ID" value="EJB05_15687"/>
</dbReference>
<sequence length="292" mass="33554">MEGRVNWVHFVQYQLCGSTFSSPSMHLSGSSVQLTNSVELTHGRDENKLMVDLVAWDKVEWLLDLGGRDPNRAWKGLDIHVHPNARALFVVALESHIGDGHNTCFWTDKWIMGCSVADLAPLGFEAVPLQTCKQRTVAQGMQDQSWPTDIQGGLSLIRSFEYFQLWNVLLEMNLTQDDDMHTWQLERSGKLSSKSAYRAFFNGAIPFEHWRRLSKSWAPPKCKCPLCDEEEEDDVQHLLTTCVLSWVFWFHILVPLGFYNRAPGRYEVCFAEWYRKAVKKVPKDTKKGMNSI</sequence>
<gene>
    <name evidence="1" type="ORF">EJB05_15687</name>
</gene>